<proteinExistence type="predicted"/>
<gene>
    <name evidence="1" type="ORF">DL89DRAFT_295649</name>
</gene>
<dbReference type="OrthoDB" id="5527875at2759"/>
<protein>
    <submittedName>
        <fullName evidence="1">Uncharacterized protein</fullName>
    </submittedName>
</protein>
<evidence type="ECO:0000313" key="1">
    <source>
        <dbReference type="EMBL" id="ORX66149.1"/>
    </source>
</evidence>
<comment type="caution">
    <text evidence="1">The sequence shown here is derived from an EMBL/GenBank/DDBJ whole genome shotgun (WGS) entry which is preliminary data.</text>
</comment>
<dbReference type="RefSeq" id="XP_040740176.1">
    <property type="nucleotide sequence ID" value="XM_040890662.1"/>
</dbReference>
<dbReference type="EMBL" id="MCFD01000017">
    <property type="protein sequence ID" value="ORX66149.1"/>
    <property type="molecule type" value="Genomic_DNA"/>
</dbReference>
<keyword evidence="2" id="KW-1185">Reference proteome</keyword>
<reference evidence="1 2" key="1">
    <citation type="submission" date="2016-07" db="EMBL/GenBank/DDBJ databases">
        <title>Pervasive Adenine N6-methylation of Active Genes in Fungi.</title>
        <authorList>
            <consortium name="DOE Joint Genome Institute"/>
            <person name="Mondo S.J."/>
            <person name="Dannebaum R.O."/>
            <person name="Kuo R.C."/>
            <person name="Labutti K."/>
            <person name="Haridas S."/>
            <person name="Kuo A."/>
            <person name="Salamov A."/>
            <person name="Ahrendt S.R."/>
            <person name="Lipzen A."/>
            <person name="Sullivan W."/>
            <person name="Andreopoulos W.B."/>
            <person name="Clum A."/>
            <person name="Lindquist E."/>
            <person name="Daum C."/>
            <person name="Ramamoorthy G.K."/>
            <person name="Gryganskyi A."/>
            <person name="Culley D."/>
            <person name="Magnuson J.K."/>
            <person name="James T.Y."/>
            <person name="O'Malley M.A."/>
            <person name="Stajich J.E."/>
            <person name="Spatafora J.W."/>
            <person name="Visel A."/>
            <person name="Grigoriev I.V."/>
        </authorList>
    </citation>
    <scope>NUCLEOTIDE SEQUENCE [LARGE SCALE GENOMIC DNA]</scope>
    <source>
        <strain evidence="1 2">ATCC 12442</strain>
    </source>
</reference>
<sequence>MITTSDTSTAICAHVQISPIHGMSDLACSRSPAVLPPEMLQLVERAFVEVSVGGELANPIVEPLARARTLGLSFTGSQSEKFPLARGDAAPGICSALIASLEGFFHRVTSLHLSELTRRNPDSARLLRACCGSLQVLSIGSVIPCLKRLVFGRPLPQCPFPHMQELWYAPLYDILLKYDNMALQYLTFPVIYNTQRTVSRRNCPELMELRQINDSTRVLTAIATIPKLQKYVHPSYIAGLTGVPTSIQCTGLRYLDLYGWPLTISDMAWSLRVTLASGGDMVDPSATNGLQRAGFGGRSDWPRTDCARNFTGLDLLLYSDAYAHVRSELQRLESHGTMSRLGQGPHR</sequence>
<dbReference type="GeneID" id="63807310"/>
<evidence type="ECO:0000313" key="2">
    <source>
        <dbReference type="Proteomes" id="UP000193922"/>
    </source>
</evidence>
<accession>A0A1Y1VXZ3</accession>
<organism evidence="1 2">
    <name type="scientific">Linderina pennispora</name>
    <dbReference type="NCBI Taxonomy" id="61395"/>
    <lineage>
        <taxon>Eukaryota</taxon>
        <taxon>Fungi</taxon>
        <taxon>Fungi incertae sedis</taxon>
        <taxon>Zoopagomycota</taxon>
        <taxon>Kickxellomycotina</taxon>
        <taxon>Kickxellomycetes</taxon>
        <taxon>Kickxellales</taxon>
        <taxon>Kickxellaceae</taxon>
        <taxon>Linderina</taxon>
    </lineage>
</organism>
<dbReference type="AlphaFoldDB" id="A0A1Y1VXZ3"/>
<dbReference type="Proteomes" id="UP000193922">
    <property type="component" value="Unassembled WGS sequence"/>
</dbReference>
<name>A0A1Y1VXZ3_9FUNG</name>